<evidence type="ECO:0000313" key="4">
    <source>
        <dbReference type="Proteomes" id="UP000683360"/>
    </source>
</evidence>
<evidence type="ECO:0000313" key="3">
    <source>
        <dbReference type="EMBL" id="CAG2207853.1"/>
    </source>
</evidence>
<gene>
    <name evidence="3" type="ORF">MEDL_22060</name>
</gene>
<keyword evidence="4" id="KW-1185">Reference proteome</keyword>
<keyword evidence="1" id="KW-0677">Repeat</keyword>
<dbReference type="InterPro" id="IPR036388">
    <property type="entry name" value="WH-like_DNA-bd_sf"/>
</dbReference>
<organism evidence="3 4">
    <name type="scientific">Mytilus edulis</name>
    <name type="common">Blue mussel</name>
    <dbReference type="NCBI Taxonomy" id="6550"/>
    <lineage>
        <taxon>Eukaryota</taxon>
        <taxon>Metazoa</taxon>
        <taxon>Spiralia</taxon>
        <taxon>Lophotrochozoa</taxon>
        <taxon>Mollusca</taxon>
        <taxon>Bivalvia</taxon>
        <taxon>Autobranchia</taxon>
        <taxon>Pteriomorphia</taxon>
        <taxon>Mytilida</taxon>
        <taxon>Mytiloidea</taxon>
        <taxon>Mytilidae</taxon>
        <taxon>Mytilinae</taxon>
        <taxon>Mytilus</taxon>
    </lineage>
</organism>
<accession>A0A8S3REW8</accession>
<protein>
    <recommendedName>
        <fullName evidence="2">COR domain-containing protein</fullName>
    </recommendedName>
</protein>
<reference evidence="3" key="1">
    <citation type="submission" date="2021-03" db="EMBL/GenBank/DDBJ databases">
        <authorList>
            <person name="Bekaert M."/>
        </authorList>
    </citation>
    <scope>NUCLEOTIDE SEQUENCE</scope>
</reference>
<evidence type="ECO:0000259" key="2">
    <source>
        <dbReference type="Pfam" id="PF16095"/>
    </source>
</evidence>
<proteinExistence type="predicted"/>
<dbReference type="Gene3D" id="1.10.10.10">
    <property type="entry name" value="Winged helix-like DNA-binding domain superfamily/Winged helix DNA-binding domain"/>
    <property type="match status" value="1"/>
</dbReference>
<sequence length="236" mass="28216">MENWGQLMPLKWIILEHLIEAYKKEGISFINFSEMLKLARRRDVNILDKEDVLLYLRFQHTIGSIIFFDDMHDFIILNPQWLVDAFRCLVSDKIDSTLQCTQDWTKFLRSGCISESLIKALFEAKCGRKFSEQSEHLIKVMEKFDILVKIETPAYIMPCMMPNKTFKEVCQIIGVEKSNCKRTSWLCLKFSFLPPAFFNHFCVWFIKNMKKTYRRMNYFVEYVYLTLISLDVKSYW</sequence>
<dbReference type="Proteomes" id="UP000683360">
    <property type="component" value="Unassembled WGS sequence"/>
</dbReference>
<dbReference type="InterPro" id="IPR032171">
    <property type="entry name" value="COR-A"/>
</dbReference>
<feature type="domain" description="COR" evidence="2">
    <location>
        <begin position="9"/>
        <end position="160"/>
    </location>
</feature>
<dbReference type="Pfam" id="PF16095">
    <property type="entry name" value="COR-A"/>
    <property type="match status" value="1"/>
</dbReference>
<comment type="caution">
    <text evidence="3">The sequence shown here is derived from an EMBL/GenBank/DDBJ whole genome shotgun (WGS) entry which is preliminary data.</text>
</comment>
<dbReference type="OrthoDB" id="5962960at2759"/>
<name>A0A8S3REW8_MYTED</name>
<evidence type="ECO:0000256" key="1">
    <source>
        <dbReference type="ARBA" id="ARBA00022737"/>
    </source>
</evidence>
<dbReference type="AlphaFoldDB" id="A0A8S3REW8"/>
<dbReference type="EMBL" id="CAJPWZ010001093">
    <property type="protein sequence ID" value="CAG2207853.1"/>
    <property type="molecule type" value="Genomic_DNA"/>
</dbReference>